<organism evidence="2 3">
    <name type="scientific">Mucuna pruriens</name>
    <name type="common">Velvet bean</name>
    <name type="synonym">Dolichos pruriens</name>
    <dbReference type="NCBI Taxonomy" id="157652"/>
    <lineage>
        <taxon>Eukaryota</taxon>
        <taxon>Viridiplantae</taxon>
        <taxon>Streptophyta</taxon>
        <taxon>Embryophyta</taxon>
        <taxon>Tracheophyta</taxon>
        <taxon>Spermatophyta</taxon>
        <taxon>Magnoliopsida</taxon>
        <taxon>eudicotyledons</taxon>
        <taxon>Gunneridae</taxon>
        <taxon>Pentapetalae</taxon>
        <taxon>rosids</taxon>
        <taxon>fabids</taxon>
        <taxon>Fabales</taxon>
        <taxon>Fabaceae</taxon>
        <taxon>Papilionoideae</taxon>
        <taxon>50 kb inversion clade</taxon>
        <taxon>NPAAA clade</taxon>
        <taxon>indigoferoid/millettioid clade</taxon>
        <taxon>Phaseoleae</taxon>
        <taxon>Mucuna</taxon>
    </lineage>
</organism>
<reference evidence="2" key="1">
    <citation type="submission" date="2018-05" db="EMBL/GenBank/DDBJ databases">
        <title>Draft genome of Mucuna pruriens seed.</title>
        <authorList>
            <person name="Nnadi N.E."/>
            <person name="Vos R."/>
            <person name="Hasami M.H."/>
            <person name="Devisetty U.K."/>
            <person name="Aguiy J.C."/>
        </authorList>
    </citation>
    <scope>NUCLEOTIDE SEQUENCE [LARGE SCALE GENOMIC DNA]</scope>
    <source>
        <strain evidence="2">JCA_2017</strain>
    </source>
</reference>
<dbReference type="AlphaFoldDB" id="A0A371H043"/>
<evidence type="ECO:0000256" key="1">
    <source>
        <dbReference type="SAM" id="MobiDB-lite"/>
    </source>
</evidence>
<sequence length="79" mass="9337">MNSTWKHTRIPGFTSRKSRNFMTNRSSGKNFESTRKCCKLHSRWDGPFVITNVFPYGAVELKDEHTNSAFQDFQTINWY</sequence>
<name>A0A371H043_MUCPR</name>
<feature type="region of interest" description="Disordered" evidence="1">
    <location>
        <begin position="1"/>
        <end position="30"/>
    </location>
</feature>
<feature type="non-terminal residue" evidence="2">
    <location>
        <position position="1"/>
    </location>
</feature>
<gene>
    <name evidence="2" type="ORF">CR513_21260</name>
</gene>
<dbReference type="Proteomes" id="UP000257109">
    <property type="component" value="Unassembled WGS sequence"/>
</dbReference>
<keyword evidence="3" id="KW-1185">Reference proteome</keyword>
<dbReference type="OrthoDB" id="1723222at2759"/>
<evidence type="ECO:0000313" key="2">
    <source>
        <dbReference type="EMBL" id="RDX96129.1"/>
    </source>
</evidence>
<evidence type="ECO:0000313" key="3">
    <source>
        <dbReference type="Proteomes" id="UP000257109"/>
    </source>
</evidence>
<accession>A0A371H043</accession>
<dbReference type="EMBL" id="QJKJ01003968">
    <property type="protein sequence ID" value="RDX96129.1"/>
    <property type="molecule type" value="Genomic_DNA"/>
</dbReference>
<feature type="compositionally biased region" description="Polar residues" evidence="1">
    <location>
        <begin position="20"/>
        <end position="30"/>
    </location>
</feature>
<evidence type="ECO:0008006" key="4">
    <source>
        <dbReference type="Google" id="ProtNLM"/>
    </source>
</evidence>
<protein>
    <recommendedName>
        <fullName evidence="4">Reverse transcriptase domain-containing protein</fullName>
    </recommendedName>
</protein>
<proteinExistence type="predicted"/>
<comment type="caution">
    <text evidence="2">The sequence shown here is derived from an EMBL/GenBank/DDBJ whole genome shotgun (WGS) entry which is preliminary data.</text>
</comment>